<protein>
    <submittedName>
        <fullName evidence="1">Uncharacterized protein</fullName>
    </submittedName>
</protein>
<organism evidence="1 2">
    <name type="scientific">Macroventuria anomochaeta</name>
    <dbReference type="NCBI Taxonomy" id="301207"/>
    <lineage>
        <taxon>Eukaryota</taxon>
        <taxon>Fungi</taxon>
        <taxon>Dikarya</taxon>
        <taxon>Ascomycota</taxon>
        <taxon>Pezizomycotina</taxon>
        <taxon>Dothideomycetes</taxon>
        <taxon>Pleosporomycetidae</taxon>
        <taxon>Pleosporales</taxon>
        <taxon>Pleosporineae</taxon>
        <taxon>Didymellaceae</taxon>
        <taxon>Macroventuria</taxon>
    </lineage>
</organism>
<reference evidence="1" key="1">
    <citation type="journal article" date="2020" name="Stud. Mycol.">
        <title>101 Dothideomycetes genomes: a test case for predicting lifestyles and emergence of pathogens.</title>
        <authorList>
            <person name="Haridas S."/>
            <person name="Albert R."/>
            <person name="Binder M."/>
            <person name="Bloem J."/>
            <person name="Labutti K."/>
            <person name="Salamov A."/>
            <person name="Andreopoulos B."/>
            <person name="Baker S."/>
            <person name="Barry K."/>
            <person name="Bills G."/>
            <person name="Bluhm B."/>
            <person name="Cannon C."/>
            <person name="Castanera R."/>
            <person name="Culley D."/>
            <person name="Daum C."/>
            <person name="Ezra D."/>
            <person name="Gonzalez J."/>
            <person name="Henrissat B."/>
            <person name="Kuo A."/>
            <person name="Liang C."/>
            <person name="Lipzen A."/>
            <person name="Lutzoni F."/>
            <person name="Magnuson J."/>
            <person name="Mondo S."/>
            <person name="Nolan M."/>
            <person name="Ohm R."/>
            <person name="Pangilinan J."/>
            <person name="Park H.-J."/>
            <person name="Ramirez L."/>
            <person name="Alfaro M."/>
            <person name="Sun H."/>
            <person name="Tritt A."/>
            <person name="Yoshinaga Y."/>
            <person name="Zwiers L.-H."/>
            <person name="Turgeon B."/>
            <person name="Goodwin S."/>
            <person name="Spatafora J."/>
            <person name="Crous P."/>
            <person name="Grigoriev I."/>
        </authorList>
    </citation>
    <scope>NUCLEOTIDE SEQUENCE</scope>
    <source>
        <strain evidence="1">CBS 525.71</strain>
    </source>
</reference>
<evidence type="ECO:0000313" key="2">
    <source>
        <dbReference type="Proteomes" id="UP000799754"/>
    </source>
</evidence>
<dbReference type="Proteomes" id="UP000799754">
    <property type="component" value="Unassembled WGS sequence"/>
</dbReference>
<evidence type="ECO:0000313" key="1">
    <source>
        <dbReference type="EMBL" id="KAF2631624.1"/>
    </source>
</evidence>
<gene>
    <name evidence="1" type="ORF">BU25DRAFT_192211</name>
</gene>
<accession>A0ACB6SC43</accession>
<dbReference type="EMBL" id="MU006704">
    <property type="protein sequence ID" value="KAF2631624.1"/>
    <property type="molecule type" value="Genomic_DNA"/>
</dbReference>
<name>A0ACB6SC43_9PLEO</name>
<sequence length="167" mass="18918">MANRPKHKPLTQEPRRDALAERKQHRESNTRIFSHTANSIFVPCQLTLQVLRVTASCRPNGPCNSLGRTDSGCDTSSPNLLCPRAAAFDRAAFVRRGMLPSVQKQRWILQRHQGAQDCKPNTCHASHAQRCIKGRSRARLHLTGLFESLPDITATWCKQWIHMCCIH</sequence>
<keyword evidence="2" id="KW-1185">Reference proteome</keyword>
<comment type="caution">
    <text evidence="1">The sequence shown here is derived from an EMBL/GenBank/DDBJ whole genome shotgun (WGS) entry which is preliminary data.</text>
</comment>
<proteinExistence type="predicted"/>